<dbReference type="AlphaFoldDB" id="D6A5M4"/>
<gene>
    <name evidence="1" type="ORF">SSFG_06972</name>
</gene>
<proteinExistence type="predicted"/>
<name>D6A5M4_STRV1</name>
<dbReference type="EMBL" id="DS999641">
    <property type="protein sequence ID" value="EFE71736.2"/>
    <property type="molecule type" value="Genomic_DNA"/>
</dbReference>
<evidence type="ECO:0000313" key="2">
    <source>
        <dbReference type="Proteomes" id="UP000003824"/>
    </source>
</evidence>
<accession>D6A5M4</accession>
<protein>
    <submittedName>
        <fullName evidence="1">Predicted protein</fullName>
    </submittedName>
</protein>
<evidence type="ECO:0000313" key="1">
    <source>
        <dbReference type="EMBL" id="EFE71736.2"/>
    </source>
</evidence>
<dbReference type="Proteomes" id="UP000003824">
    <property type="component" value="Unassembled WGS sequence"/>
</dbReference>
<reference evidence="2" key="1">
    <citation type="submission" date="2008-12" db="EMBL/GenBank/DDBJ databases">
        <title>Annotation of Streptomyces ghanaensis ATCC 14672.</title>
        <authorList>
            <consortium name="The Broad Institute Genome Sequencing Platform"/>
            <consortium name="Broad Institute Microbial Sequencing Center"/>
            <person name="Fischbach M."/>
            <person name="Ward D."/>
            <person name="Young S."/>
            <person name="Kodira C.D."/>
            <person name="Zeng Q."/>
            <person name="Koehrsen M."/>
            <person name="Godfrey P."/>
            <person name="Alvarado L."/>
            <person name="Berlin A.M."/>
            <person name="Borenstein D."/>
            <person name="Chen Z."/>
            <person name="Engels R."/>
            <person name="Freedman E."/>
            <person name="Gellesch M."/>
            <person name="Goldberg J."/>
            <person name="Griggs A."/>
            <person name="Gujja S."/>
            <person name="Heiman D.I."/>
            <person name="Hepburn T.A."/>
            <person name="Howarth C."/>
            <person name="Jen D."/>
            <person name="Larson L."/>
            <person name="Lewis B."/>
            <person name="Mehta T."/>
            <person name="Park D."/>
            <person name="Pearson M."/>
            <person name="Roberts A."/>
            <person name="Saif S."/>
            <person name="Shea T.D."/>
            <person name="Shenoy N."/>
            <person name="Sisk P."/>
            <person name="Stolte C."/>
            <person name="Sykes S.N."/>
            <person name="Walk T."/>
            <person name="White J."/>
            <person name="Yandava C."/>
            <person name="Straight P."/>
            <person name="Clardy J."/>
            <person name="Hung D."/>
            <person name="Kolter R."/>
            <person name="Mekalanos J."/>
            <person name="Walker S."/>
            <person name="Walsh C.T."/>
            <person name="Wieland B.L.C."/>
            <person name="Ilzarbe M."/>
            <person name="Galagan J."/>
            <person name="Nusbaum C."/>
            <person name="Birren B."/>
        </authorList>
    </citation>
    <scope>NUCLEOTIDE SEQUENCE [LARGE SCALE GENOMIC DNA]</scope>
    <source>
        <strain evidence="2">ATCC 14672 / DSM 40746 / JCM 4963 / KCTC 9882 / NRRL B-12104 / FH 1290</strain>
    </source>
</reference>
<organism evidence="1 2">
    <name type="scientific">Streptomyces viridosporus (strain ATCC 14672 / DSM 40746 / JCM 4963 / KCTC 9882 / NRRL B-12104 / FH 1290)</name>
    <name type="common">Streptomyces ghanaensis</name>
    <dbReference type="NCBI Taxonomy" id="566461"/>
    <lineage>
        <taxon>Bacteria</taxon>
        <taxon>Bacillati</taxon>
        <taxon>Actinomycetota</taxon>
        <taxon>Actinomycetes</taxon>
        <taxon>Kitasatosporales</taxon>
        <taxon>Streptomycetaceae</taxon>
        <taxon>Streptomyces</taxon>
    </lineage>
</organism>
<sequence length="79" mass="8102">MDGAAVVTSLGARTIKGKRAFAAVAAFRSSLAQGVLGVPAEADGADVPKGFAWPKGVREWRDASTEDLTKGNEALSLSV</sequence>